<keyword evidence="4 6" id="KW-0862">Zinc</keyword>
<keyword evidence="10" id="KW-1185">Reference proteome</keyword>
<evidence type="ECO:0000256" key="5">
    <source>
        <dbReference type="ARBA" id="ARBA00023049"/>
    </source>
</evidence>
<feature type="binding site" evidence="6">
    <location>
        <position position="208"/>
    </location>
    <ligand>
        <name>Zn(2+)</name>
        <dbReference type="ChEBI" id="CHEBI:29105"/>
        <note>catalytic</note>
    </ligand>
</feature>
<dbReference type="InterPro" id="IPR049511">
    <property type="entry name" value="PGH-like_rpt"/>
</dbReference>
<keyword evidence="1 6" id="KW-0645">Protease</keyword>
<feature type="domain" description="Peptidase M12A" evidence="8">
    <location>
        <begin position="105"/>
        <end position="299"/>
    </location>
</feature>
<dbReference type="InterPro" id="IPR006026">
    <property type="entry name" value="Peptidase_Metallo"/>
</dbReference>
<dbReference type="InterPro" id="IPR024079">
    <property type="entry name" value="MetalloPept_cat_dom_sf"/>
</dbReference>
<evidence type="ECO:0000256" key="6">
    <source>
        <dbReference type="PROSITE-ProRule" id="PRU01211"/>
    </source>
</evidence>
<accession>A0ABW0GH52</accession>
<dbReference type="SMART" id="SM00235">
    <property type="entry name" value="ZnMc"/>
    <property type="match status" value="1"/>
</dbReference>
<comment type="caution">
    <text evidence="6">Lacks conserved residue(s) required for the propagation of feature annotation.</text>
</comment>
<comment type="cofactor">
    <cofactor evidence="6">
        <name>Zn(2+)</name>
        <dbReference type="ChEBI" id="CHEBI:29105"/>
    </cofactor>
    <text evidence="6">Binds 1 zinc ion per subunit.</text>
</comment>
<protein>
    <submittedName>
        <fullName evidence="9">M12 family metallopeptidase</fullName>
    </submittedName>
</protein>
<feature type="region of interest" description="Disordered" evidence="7">
    <location>
        <begin position="581"/>
        <end position="702"/>
    </location>
</feature>
<keyword evidence="3 6" id="KW-0378">Hydrolase</keyword>
<dbReference type="PRINTS" id="PR00480">
    <property type="entry name" value="ASTACIN"/>
</dbReference>
<feature type="compositionally biased region" description="Low complexity" evidence="7">
    <location>
        <begin position="635"/>
        <end position="649"/>
    </location>
</feature>
<dbReference type="CDD" id="cd04280">
    <property type="entry name" value="ZnMc_astacin_like"/>
    <property type="match status" value="1"/>
</dbReference>
<evidence type="ECO:0000313" key="9">
    <source>
        <dbReference type="EMBL" id="MFC5379257.1"/>
    </source>
</evidence>
<reference evidence="10" key="1">
    <citation type="journal article" date="2019" name="Int. J. Syst. Evol. Microbiol.">
        <title>The Global Catalogue of Microorganisms (GCM) 10K type strain sequencing project: providing services to taxonomists for standard genome sequencing and annotation.</title>
        <authorList>
            <consortium name="The Broad Institute Genomics Platform"/>
            <consortium name="The Broad Institute Genome Sequencing Center for Infectious Disease"/>
            <person name="Wu L."/>
            <person name="Ma J."/>
        </authorList>
    </citation>
    <scope>NUCLEOTIDE SEQUENCE [LARGE SCALE GENOMIC DNA]</scope>
    <source>
        <strain evidence="10">CCUG 43114</strain>
    </source>
</reference>
<dbReference type="RefSeq" id="WP_340266681.1">
    <property type="nucleotide sequence ID" value="NZ_JBBEOG010000001.1"/>
</dbReference>
<keyword evidence="2 6" id="KW-0479">Metal-binding</keyword>
<feature type="active site" evidence="6">
    <location>
        <position position="199"/>
    </location>
</feature>
<evidence type="ECO:0000256" key="3">
    <source>
        <dbReference type="ARBA" id="ARBA00022801"/>
    </source>
</evidence>
<evidence type="ECO:0000259" key="8">
    <source>
        <dbReference type="PROSITE" id="PS51864"/>
    </source>
</evidence>
<dbReference type="PROSITE" id="PS51864">
    <property type="entry name" value="ASTACIN"/>
    <property type="match status" value="1"/>
</dbReference>
<dbReference type="PANTHER" id="PTHR10127:SF780">
    <property type="entry name" value="METALLOENDOPEPTIDASE"/>
    <property type="match status" value="1"/>
</dbReference>
<evidence type="ECO:0000256" key="4">
    <source>
        <dbReference type="ARBA" id="ARBA00022833"/>
    </source>
</evidence>
<keyword evidence="5 6" id="KW-0482">Metalloprotease</keyword>
<dbReference type="EMBL" id="JBHSLD010000001">
    <property type="protein sequence ID" value="MFC5379257.1"/>
    <property type="molecule type" value="Genomic_DNA"/>
</dbReference>
<gene>
    <name evidence="9" type="ORF">ACFPJ6_00485</name>
</gene>
<dbReference type="Gene3D" id="3.40.390.10">
    <property type="entry name" value="Collagenase (Catalytic Domain)"/>
    <property type="match status" value="1"/>
</dbReference>
<feature type="region of interest" description="Disordered" evidence="7">
    <location>
        <begin position="1"/>
        <end position="30"/>
    </location>
</feature>
<evidence type="ECO:0000256" key="1">
    <source>
        <dbReference type="ARBA" id="ARBA00022670"/>
    </source>
</evidence>
<evidence type="ECO:0000256" key="2">
    <source>
        <dbReference type="ARBA" id="ARBA00022723"/>
    </source>
</evidence>
<sequence>MTENDNTTPDPTVHVADESGASSQVETGYLSGPGFTDVPVRYSVHDGHAFYQGCIDMGPVDEVRAHTEDVRAQVAQRMDLPLGGPDPTGTDPEGASLDGIELEARGIGRPPSSSDLWTNGVVPFVVDGGLPNQQRITDAVAHLRDNTPIRFVPRTTQNDYVRFVRNPNVGWSSSPIGRRGGEQIIRISDGASMGTVVHECFHTLGVLHEQSRCDRDAHVTINFANIDDDFESNFDRFCAGFQDYFDYDYDSIMHYGPTAFSTNGQPTIVPKKRGVTIGQRAGLSVGDRLTIAEMYSRFTGKGHTGVWRQGSGAYGLWVNATWESFVQKWQQWAGLGLRLVDIDVRKAGSSTRYSGVWRAGTGGYALWANATWESFVQKWQQWGTQGLRLVDMSSHGSGANARYSGVWLPGTGGYALWANASWDSFVQKWQQWGAQGLRLVDVNVQRHGGDTRYSGVWLPGTGGYALWANASWASFVAKWQQWAGQGLRLVDINVHRSGSDTRYSGVWLPGTDGYYLWANAPWEAFRARWEDNASKGLRLVDYELTISQDAADLDSAGLPVTAEVLEDGFGGVFAEDGSPMVEEAAETTDSRLAPQAEDAGDGMGGLVLAGADPSQEPTAASADSGDGMGGLVSGDEAPATSGASAADGGDQAEDGMGGLVAGSSGSAEVDLTVSTDGAATETTDDGRGGLVGQRSRTTAGAR</sequence>
<evidence type="ECO:0000313" key="10">
    <source>
        <dbReference type="Proteomes" id="UP001596122"/>
    </source>
</evidence>
<feature type="compositionally biased region" description="Polar residues" evidence="7">
    <location>
        <begin position="1"/>
        <end position="10"/>
    </location>
</feature>
<dbReference type="PANTHER" id="PTHR10127">
    <property type="entry name" value="DISCOIDIN, CUB, EGF, LAMININ , AND ZINC METALLOPROTEASE DOMAIN CONTAINING"/>
    <property type="match status" value="1"/>
</dbReference>
<organism evidence="9 10">
    <name type="scientific">Aquipuribacter nitratireducens</name>
    <dbReference type="NCBI Taxonomy" id="650104"/>
    <lineage>
        <taxon>Bacteria</taxon>
        <taxon>Bacillati</taxon>
        <taxon>Actinomycetota</taxon>
        <taxon>Actinomycetes</taxon>
        <taxon>Micrococcales</taxon>
        <taxon>Intrasporangiaceae</taxon>
        <taxon>Aquipuribacter</taxon>
    </lineage>
</organism>
<comment type="caution">
    <text evidence="9">The sequence shown here is derived from an EMBL/GenBank/DDBJ whole genome shotgun (WGS) entry which is preliminary data.</text>
</comment>
<evidence type="ECO:0000256" key="7">
    <source>
        <dbReference type="SAM" id="MobiDB-lite"/>
    </source>
</evidence>
<dbReference type="SUPFAM" id="SSF55486">
    <property type="entry name" value="Metalloproteases ('zincins'), catalytic domain"/>
    <property type="match status" value="1"/>
</dbReference>
<dbReference type="InterPro" id="IPR034035">
    <property type="entry name" value="Astacin-like_dom"/>
</dbReference>
<dbReference type="Proteomes" id="UP001596122">
    <property type="component" value="Unassembled WGS sequence"/>
</dbReference>
<name>A0ABW0GH52_9MICO</name>
<dbReference type="Pfam" id="PF01400">
    <property type="entry name" value="Astacin"/>
    <property type="match status" value="1"/>
</dbReference>
<feature type="binding site" evidence="6">
    <location>
        <position position="198"/>
    </location>
    <ligand>
        <name>Zn(2+)</name>
        <dbReference type="ChEBI" id="CHEBI:29105"/>
        <note>catalytic</note>
    </ligand>
</feature>
<dbReference type="Pfam" id="PF17660">
    <property type="entry name" value="BTRD1"/>
    <property type="match status" value="4"/>
</dbReference>
<proteinExistence type="predicted"/>
<dbReference type="InterPro" id="IPR001506">
    <property type="entry name" value="Peptidase_M12A"/>
</dbReference>
<feature type="binding site" evidence="6">
    <location>
        <position position="202"/>
    </location>
    <ligand>
        <name>Zn(2+)</name>
        <dbReference type="ChEBI" id="CHEBI:29105"/>
        <note>catalytic</note>
    </ligand>
</feature>